<dbReference type="AlphaFoldDB" id="A0A7W5XYB3"/>
<dbReference type="CDD" id="cd18807">
    <property type="entry name" value="SF1_C_UvrD"/>
    <property type="match status" value="1"/>
</dbReference>
<dbReference type="Gene3D" id="1.10.10.160">
    <property type="match status" value="1"/>
</dbReference>
<evidence type="ECO:0000256" key="1">
    <source>
        <dbReference type="ARBA" id="ARBA00009922"/>
    </source>
</evidence>
<dbReference type="GO" id="GO:0016787">
    <property type="term" value="F:hydrolase activity"/>
    <property type="evidence" value="ECO:0007669"/>
    <property type="project" value="UniProtKB-UniRule"/>
</dbReference>
<keyword evidence="7" id="KW-0413">Isomerase</keyword>
<dbReference type="GO" id="GO:0000725">
    <property type="term" value="P:recombinational repair"/>
    <property type="evidence" value="ECO:0007669"/>
    <property type="project" value="TreeGrafter"/>
</dbReference>
<dbReference type="InterPro" id="IPR014017">
    <property type="entry name" value="DNA_helicase_UvrD-like_C"/>
</dbReference>
<dbReference type="InterPro" id="IPR014016">
    <property type="entry name" value="UvrD-like_ATP-bd"/>
</dbReference>
<evidence type="ECO:0000256" key="10">
    <source>
        <dbReference type="ARBA" id="ARBA00034923"/>
    </source>
</evidence>
<dbReference type="PROSITE" id="PS51217">
    <property type="entry name" value="UVRD_HELICASE_CTER"/>
    <property type="match status" value="1"/>
</dbReference>
<dbReference type="FunFam" id="1.10.486.10:FF:000003">
    <property type="entry name" value="ATP-dependent DNA helicase"/>
    <property type="match status" value="1"/>
</dbReference>
<protein>
    <recommendedName>
        <fullName evidence="9">DNA 3'-5' helicase</fullName>
        <ecNumber evidence="9">5.6.2.4</ecNumber>
    </recommendedName>
    <alternativeName>
        <fullName evidence="10">DNA 3'-5' helicase II</fullName>
    </alternativeName>
</protein>
<evidence type="ECO:0000313" key="15">
    <source>
        <dbReference type="EMBL" id="MBB3703100.1"/>
    </source>
</evidence>
<evidence type="ECO:0000256" key="5">
    <source>
        <dbReference type="ARBA" id="ARBA00022840"/>
    </source>
</evidence>
<dbReference type="GO" id="GO:0005829">
    <property type="term" value="C:cytosol"/>
    <property type="evidence" value="ECO:0007669"/>
    <property type="project" value="TreeGrafter"/>
</dbReference>
<dbReference type="Pfam" id="PF13361">
    <property type="entry name" value="UvrD_C"/>
    <property type="match status" value="1"/>
</dbReference>
<dbReference type="InterPro" id="IPR027417">
    <property type="entry name" value="P-loop_NTPase"/>
</dbReference>
<evidence type="ECO:0000256" key="8">
    <source>
        <dbReference type="ARBA" id="ARBA00034617"/>
    </source>
</evidence>
<evidence type="ECO:0000256" key="6">
    <source>
        <dbReference type="ARBA" id="ARBA00023125"/>
    </source>
</evidence>
<dbReference type="Pfam" id="PF00580">
    <property type="entry name" value="UvrD-helicase"/>
    <property type="match status" value="1"/>
</dbReference>
<evidence type="ECO:0000256" key="4">
    <source>
        <dbReference type="ARBA" id="ARBA00022806"/>
    </source>
</evidence>
<accession>A0A7W5XYB3</accession>
<dbReference type="RefSeq" id="WP_183697072.1">
    <property type="nucleotide sequence ID" value="NZ_JACICA010000007.1"/>
</dbReference>
<name>A0A7W5XYB3_9BACT</name>
<evidence type="ECO:0000256" key="9">
    <source>
        <dbReference type="ARBA" id="ARBA00034808"/>
    </source>
</evidence>
<gene>
    <name evidence="15" type="ORF">FHS60_001573</name>
</gene>
<evidence type="ECO:0000259" key="14">
    <source>
        <dbReference type="PROSITE" id="PS51217"/>
    </source>
</evidence>
<dbReference type="InterPro" id="IPR000212">
    <property type="entry name" value="DNA_helicase_UvrD/REP"/>
</dbReference>
<organism evidence="15 16">
    <name type="scientific">Alloprevotella rava</name>
    <dbReference type="NCBI Taxonomy" id="671218"/>
    <lineage>
        <taxon>Bacteria</taxon>
        <taxon>Pseudomonadati</taxon>
        <taxon>Bacteroidota</taxon>
        <taxon>Bacteroidia</taxon>
        <taxon>Bacteroidales</taxon>
        <taxon>Prevotellaceae</taxon>
        <taxon>Alloprevotella</taxon>
    </lineage>
</organism>
<dbReference type="GO" id="GO:0043138">
    <property type="term" value="F:3'-5' DNA helicase activity"/>
    <property type="evidence" value="ECO:0007669"/>
    <property type="project" value="UniProtKB-EC"/>
</dbReference>
<dbReference type="SUPFAM" id="SSF52540">
    <property type="entry name" value="P-loop containing nucleoside triphosphate hydrolases"/>
    <property type="match status" value="1"/>
</dbReference>
<reference evidence="15 16" key="1">
    <citation type="submission" date="2020-08" db="EMBL/GenBank/DDBJ databases">
        <title>Genomic Encyclopedia of Type Strains, Phase IV (KMG-IV): sequencing the most valuable type-strain genomes for metagenomic binning, comparative biology and taxonomic classification.</title>
        <authorList>
            <person name="Goeker M."/>
        </authorList>
    </citation>
    <scope>NUCLEOTIDE SEQUENCE [LARGE SCALE GENOMIC DNA]</scope>
    <source>
        <strain evidence="15 16">DSM 22548</strain>
    </source>
</reference>
<evidence type="ECO:0000256" key="7">
    <source>
        <dbReference type="ARBA" id="ARBA00023235"/>
    </source>
</evidence>
<evidence type="ECO:0000256" key="12">
    <source>
        <dbReference type="PROSITE-ProRule" id="PRU00560"/>
    </source>
</evidence>
<dbReference type="PANTHER" id="PTHR11070:SF2">
    <property type="entry name" value="ATP-DEPENDENT DNA HELICASE SRS2"/>
    <property type="match status" value="1"/>
</dbReference>
<dbReference type="GO" id="GO:0005524">
    <property type="term" value="F:ATP binding"/>
    <property type="evidence" value="ECO:0007669"/>
    <property type="project" value="UniProtKB-UniRule"/>
</dbReference>
<evidence type="ECO:0000259" key="13">
    <source>
        <dbReference type="PROSITE" id="PS51198"/>
    </source>
</evidence>
<sequence>MEETFSKSLNSNQLEAVTYCDGPSLVIAGAGSGKTRVLTYKVAYLLEHGYAPYEILALTFTNKAAKELTNRVRELLPNNSERLMWCGTFHSVFSRILRIEHAALGFTSTFTIYDQEDSRKLIKSIIKEFGLDDKAYNVATVNSRISFAKNRIILPSDYEKNQDLLKRDARDNMPELHRIYSAYFQRCRNTNALDFDDLLLFTYLLLRDHEDICAKYQRLFRYILVDEFQDTNYLQSRILLLLAPSGNSRLCVVGDDAQSIYAFRGADIGNILSFQKHYPQARLIKLEQNYRSTQTIVNAANSIISHNKDRIQKNVFSKLSEGELIRVMSSYSDQDESMKVLKEILRLRSLYSIDYSDIAILYRTNAQSRSFENALNQMNIPYKVYGGISFYQHKEIKDILAYFRVICNPLDEEALVRIINYPTRGIGATTLTKLRYAAAQFQIGLWQVLKTPQNYEVKISASAQNKILSFISLIEELQESLSTMGAYDLASDVIKRSGIAEELHSEKTPEALSRVENVDGLLNSIKEFSQEQLESFGNEQVSLSDYLMQASLSSSQDAVADGVPAVTLMTVHAAKGLEFDTVFVTGMEDNLFPNPNARFYPKEMEEERRLFYVAVTRAKTRCFLSYAKSRYRYGSAETCNPSPFLCDIDSQYLSYDDEDIFSAPRVSSKPHVTSIPSPAINRASRYSCIGNASSQNYTELSMFNVKVGSYIEHERFGRGEIIEISGEGSNARAKVKFENVGEKNLLLKFAKFKQVNG</sequence>
<keyword evidence="3 12" id="KW-0378">Hydrolase</keyword>
<dbReference type="Gene3D" id="1.10.486.10">
    <property type="entry name" value="PCRA, domain 4"/>
    <property type="match status" value="1"/>
</dbReference>
<dbReference type="Gene3D" id="3.40.50.300">
    <property type="entry name" value="P-loop containing nucleotide triphosphate hydrolases"/>
    <property type="match status" value="2"/>
</dbReference>
<feature type="domain" description="UvrD-like helicase ATP-binding" evidence="13">
    <location>
        <begin position="7"/>
        <end position="293"/>
    </location>
</feature>
<dbReference type="GO" id="GO:0003677">
    <property type="term" value="F:DNA binding"/>
    <property type="evidence" value="ECO:0007669"/>
    <property type="project" value="UniProtKB-KW"/>
</dbReference>
<dbReference type="EMBL" id="JACICA010000007">
    <property type="protein sequence ID" value="MBB3703100.1"/>
    <property type="molecule type" value="Genomic_DNA"/>
</dbReference>
<evidence type="ECO:0000256" key="3">
    <source>
        <dbReference type="ARBA" id="ARBA00022801"/>
    </source>
</evidence>
<dbReference type="EC" id="5.6.2.4" evidence="9"/>
<proteinExistence type="inferred from homology"/>
<keyword evidence="2 12" id="KW-0547">Nucleotide-binding</keyword>
<evidence type="ECO:0000256" key="2">
    <source>
        <dbReference type="ARBA" id="ARBA00022741"/>
    </source>
</evidence>
<keyword evidence="6" id="KW-0238">DNA-binding</keyword>
<comment type="caution">
    <text evidence="15">The sequence shown here is derived from an EMBL/GenBank/DDBJ whole genome shotgun (WGS) entry which is preliminary data.</text>
</comment>
<feature type="binding site" evidence="12">
    <location>
        <begin position="28"/>
        <end position="35"/>
    </location>
    <ligand>
        <name>ATP</name>
        <dbReference type="ChEBI" id="CHEBI:30616"/>
    </ligand>
</feature>
<dbReference type="PANTHER" id="PTHR11070">
    <property type="entry name" value="UVRD / RECB / PCRA DNA HELICASE FAMILY MEMBER"/>
    <property type="match status" value="1"/>
</dbReference>
<evidence type="ECO:0000256" key="11">
    <source>
        <dbReference type="ARBA" id="ARBA00048988"/>
    </source>
</evidence>
<dbReference type="PROSITE" id="PS51198">
    <property type="entry name" value="UVRD_HELICASE_ATP_BIND"/>
    <property type="match status" value="1"/>
</dbReference>
<dbReference type="Proteomes" id="UP000541425">
    <property type="component" value="Unassembled WGS sequence"/>
</dbReference>
<feature type="domain" description="UvrD-like helicase C-terminal" evidence="14">
    <location>
        <begin position="294"/>
        <end position="576"/>
    </location>
</feature>
<evidence type="ECO:0000313" key="16">
    <source>
        <dbReference type="Proteomes" id="UP000541425"/>
    </source>
</evidence>
<dbReference type="Pfam" id="PF21196">
    <property type="entry name" value="PcrA_UvrD_tudor"/>
    <property type="match status" value="1"/>
</dbReference>
<dbReference type="CDD" id="cd17932">
    <property type="entry name" value="DEXQc_UvrD"/>
    <property type="match status" value="1"/>
</dbReference>
<comment type="catalytic activity">
    <reaction evidence="8">
        <text>Couples ATP hydrolysis with the unwinding of duplex DNA by translocating in the 3'-5' direction.</text>
        <dbReference type="EC" id="5.6.2.4"/>
    </reaction>
</comment>
<keyword evidence="5 12" id="KW-0067">ATP-binding</keyword>
<dbReference type="GO" id="GO:0033202">
    <property type="term" value="C:DNA helicase complex"/>
    <property type="evidence" value="ECO:0007669"/>
    <property type="project" value="TreeGrafter"/>
</dbReference>
<keyword evidence="4 12" id="KW-0347">Helicase</keyword>
<dbReference type="InterPro" id="IPR013986">
    <property type="entry name" value="DExx_box_DNA_helicase_dom_sf"/>
</dbReference>
<comment type="catalytic activity">
    <reaction evidence="11">
        <text>ATP + H2O = ADP + phosphate + H(+)</text>
        <dbReference type="Rhea" id="RHEA:13065"/>
        <dbReference type="ChEBI" id="CHEBI:15377"/>
        <dbReference type="ChEBI" id="CHEBI:15378"/>
        <dbReference type="ChEBI" id="CHEBI:30616"/>
        <dbReference type="ChEBI" id="CHEBI:43474"/>
        <dbReference type="ChEBI" id="CHEBI:456216"/>
        <dbReference type="EC" id="5.6.2.4"/>
    </reaction>
</comment>
<comment type="similarity">
    <text evidence="1">Belongs to the helicase family. UvrD subfamily.</text>
</comment>